<dbReference type="Gramene" id="KMS95334">
    <property type="protein sequence ID" value="KMS95334"/>
    <property type="gene ID" value="BVRB_009170"/>
</dbReference>
<evidence type="ECO:0000256" key="1">
    <source>
        <dbReference type="PIRNR" id="PIRNR012939"/>
    </source>
</evidence>
<keyword evidence="1" id="KW-0534">Nitrate assimilation</keyword>
<accession>A0A0J8B2J0</accession>
<dbReference type="OMA" id="ACQFEIA"/>
<comment type="function">
    <text evidence="1">Involved in nitrate transport.</text>
</comment>
<dbReference type="Proteomes" id="UP000035740">
    <property type="component" value="Unassembled WGS sequence"/>
</dbReference>
<proteinExistence type="inferred from homology"/>
<dbReference type="GO" id="GO:0010167">
    <property type="term" value="P:response to nitrate"/>
    <property type="evidence" value="ECO:0007669"/>
    <property type="project" value="UniProtKB-UniRule"/>
</dbReference>
<dbReference type="PANTHER" id="PTHR34806">
    <property type="entry name" value="HIGH-AFFINITY NITRATE TRANSPORTER 3.2"/>
    <property type="match status" value="1"/>
</dbReference>
<keyword evidence="1" id="KW-0472">Membrane</keyword>
<evidence type="ECO:0000313" key="2">
    <source>
        <dbReference type="EMBL" id="KMS95334.1"/>
    </source>
</evidence>
<dbReference type="AlphaFoldDB" id="A0A0J8B2J0"/>
<dbReference type="InterPro" id="IPR016605">
    <property type="entry name" value="Transptr_NO3_Nar2"/>
</dbReference>
<evidence type="ECO:0000313" key="3">
    <source>
        <dbReference type="Proteomes" id="UP000035740"/>
    </source>
</evidence>
<keyword evidence="3" id="KW-1185">Reference proteome</keyword>
<reference evidence="2 3" key="1">
    <citation type="journal article" date="2014" name="Nature">
        <title>The genome of the recently domesticated crop plant sugar beet (Beta vulgaris).</title>
        <authorList>
            <person name="Dohm J.C."/>
            <person name="Minoche A.E."/>
            <person name="Holtgrawe D."/>
            <person name="Capella-Gutierrez S."/>
            <person name="Zakrzewski F."/>
            <person name="Tafer H."/>
            <person name="Rupp O."/>
            <person name="Sorensen T.R."/>
            <person name="Stracke R."/>
            <person name="Reinhardt R."/>
            <person name="Goesmann A."/>
            <person name="Kraft T."/>
            <person name="Schulz B."/>
            <person name="Stadler P.F."/>
            <person name="Schmidt T."/>
            <person name="Gabaldon T."/>
            <person name="Lehrach H."/>
            <person name="Weisshaar B."/>
            <person name="Himmelbauer H."/>
        </authorList>
    </citation>
    <scope>NUCLEOTIDE SEQUENCE [LARGE SCALE GENOMIC DNA]</scope>
    <source>
        <tissue evidence="2">Taproot</tissue>
    </source>
</reference>
<dbReference type="GO" id="GO:0015112">
    <property type="term" value="F:nitrate transmembrane transporter activity"/>
    <property type="evidence" value="ECO:0007669"/>
    <property type="project" value="TreeGrafter"/>
</dbReference>
<feature type="chain" id="PRO_5017107629" description="High-affinity nitrate transporter" evidence="1">
    <location>
        <begin position="23"/>
        <end position="198"/>
    </location>
</feature>
<keyword evidence="1" id="KW-1003">Cell membrane</keyword>
<feature type="signal peptide" evidence="1">
    <location>
        <begin position="1"/>
        <end position="22"/>
    </location>
</feature>
<dbReference type="OrthoDB" id="2015470at2759"/>
<dbReference type="eggNOG" id="ENOG502RXTZ">
    <property type="taxonomic scope" value="Eukaryota"/>
</dbReference>
<keyword evidence="1" id="KW-0812">Transmembrane</keyword>
<protein>
    <recommendedName>
        <fullName evidence="1">High-affinity nitrate transporter</fullName>
    </recommendedName>
</protein>
<sequence length="198" mass="22152">MGVRGLIIFAAVLCSLVATCYSKGVFADLRNTLTVSASPSGRVDLRAGIDQITVSWRLNRNISNTDSATYSKVDVKLCYHLESQKDRPWRRTEEDLSRDKTCQFSMVKKDYNSSTDSVTYTVKKNIPTAHYFVRVYVRNADNREIAYGQTNGLDLNIKGISGRSTSIDVAASVFSGFSVLSLAFFFFLEKRKAKKLTS</sequence>
<keyword evidence="1" id="KW-0732">Signal</keyword>
<dbReference type="KEGG" id="bvg:104884524"/>
<organism evidence="2 3">
    <name type="scientific">Beta vulgaris subsp. vulgaris</name>
    <name type="common">Beet</name>
    <dbReference type="NCBI Taxonomy" id="3555"/>
    <lineage>
        <taxon>Eukaryota</taxon>
        <taxon>Viridiplantae</taxon>
        <taxon>Streptophyta</taxon>
        <taxon>Embryophyta</taxon>
        <taxon>Tracheophyta</taxon>
        <taxon>Spermatophyta</taxon>
        <taxon>Magnoliopsida</taxon>
        <taxon>eudicotyledons</taxon>
        <taxon>Gunneridae</taxon>
        <taxon>Pentapetalae</taxon>
        <taxon>Caryophyllales</taxon>
        <taxon>Chenopodiaceae</taxon>
        <taxon>Betoideae</taxon>
        <taxon>Beta</taxon>
    </lineage>
</organism>
<dbReference type="GO" id="GO:0005886">
    <property type="term" value="C:plasma membrane"/>
    <property type="evidence" value="ECO:0007669"/>
    <property type="project" value="UniProtKB-UniRule"/>
</dbReference>
<dbReference type="Pfam" id="PF16974">
    <property type="entry name" value="NAR2"/>
    <property type="match status" value="1"/>
</dbReference>
<dbReference type="PIRSF" id="PIRSF012939">
    <property type="entry name" value="Transpt_NO3_Nar2"/>
    <property type="match status" value="1"/>
</dbReference>
<dbReference type="GO" id="GO:0042128">
    <property type="term" value="P:nitrate assimilation"/>
    <property type="evidence" value="ECO:0007669"/>
    <property type="project" value="UniProtKB-UniRule"/>
</dbReference>
<name>A0A0J8B2J0_BETVV</name>
<comment type="similarity">
    <text evidence="1">Belongs to the NAR2 family.</text>
</comment>
<gene>
    <name evidence="2" type="ORF">BVRB_009170</name>
</gene>
<feature type="transmembrane region" description="Helical" evidence="1">
    <location>
        <begin position="169"/>
        <end position="188"/>
    </location>
</feature>
<dbReference type="PANTHER" id="PTHR34806:SF1">
    <property type="entry name" value="HIGH-AFFINITY NITRATE TRANSPORTER 3.1"/>
    <property type="match status" value="1"/>
</dbReference>
<dbReference type="EMBL" id="KQ090483">
    <property type="protein sequence ID" value="KMS95334.1"/>
    <property type="molecule type" value="Genomic_DNA"/>
</dbReference>
<keyword evidence="1" id="KW-1133">Transmembrane helix</keyword>